<accession>A0AAE1Z5B6</accession>
<dbReference type="AlphaFoldDB" id="A0AAE1Z5B6"/>
<proteinExistence type="predicted"/>
<sequence length="159" mass="17567">MELNVRVRDPITFGVVWDAKEGVVEATFLAICVACKGCLFGKRERCVADLVLDRVTCVENVGHVVTVADGTVKQQSLKRSRKDETVVRKCVLKLLRAGSRVAEGRPTPLRSYRMGGKTSDLEKEYMKGNTRQTEVMDGAGKTIKLVHCGKGNIFLLNIL</sequence>
<dbReference type="EMBL" id="JACGWO010000001">
    <property type="protein sequence ID" value="KAK4441811.1"/>
    <property type="molecule type" value="Genomic_DNA"/>
</dbReference>
<comment type="caution">
    <text evidence="1">The sequence shown here is derived from an EMBL/GenBank/DDBJ whole genome shotgun (WGS) entry which is preliminary data.</text>
</comment>
<evidence type="ECO:0000313" key="2">
    <source>
        <dbReference type="Proteomes" id="UP001293254"/>
    </source>
</evidence>
<reference evidence="1" key="1">
    <citation type="submission" date="2020-06" db="EMBL/GenBank/DDBJ databases">
        <authorList>
            <person name="Li T."/>
            <person name="Hu X."/>
            <person name="Zhang T."/>
            <person name="Song X."/>
            <person name="Zhang H."/>
            <person name="Dai N."/>
            <person name="Sheng W."/>
            <person name="Hou X."/>
            <person name="Wei L."/>
        </authorList>
    </citation>
    <scope>NUCLEOTIDE SEQUENCE</scope>
    <source>
        <strain evidence="1">3651</strain>
        <tissue evidence="1">Leaf</tissue>
    </source>
</reference>
<keyword evidence="2" id="KW-1185">Reference proteome</keyword>
<gene>
    <name evidence="1" type="ORF">Salat_0516000</name>
</gene>
<organism evidence="1 2">
    <name type="scientific">Sesamum alatum</name>
    <dbReference type="NCBI Taxonomy" id="300844"/>
    <lineage>
        <taxon>Eukaryota</taxon>
        <taxon>Viridiplantae</taxon>
        <taxon>Streptophyta</taxon>
        <taxon>Embryophyta</taxon>
        <taxon>Tracheophyta</taxon>
        <taxon>Spermatophyta</taxon>
        <taxon>Magnoliopsida</taxon>
        <taxon>eudicotyledons</taxon>
        <taxon>Gunneridae</taxon>
        <taxon>Pentapetalae</taxon>
        <taxon>asterids</taxon>
        <taxon>lamiids</taxon>
        <taxon>Lamiales</taxon>
        <taxon>Pedaliaceae</taxon>
        <taxon>Sesamum</taxon>
    </lineage>
</organism>
<dbReference type="Proteomes" id="UP001293254">
    <property type="component" value="Unassembled WGS sequence"/>
</dbReference>
<evidence type="ECO:0000313" key="1">
    <source>
        <dbReference type="EMBL" id="KAK4441811.1"/>
    </source>
</evidence>
<name>A0AAE1Z5B6_9LAMI</name>
<protein>
    <submittedName>
        <fullName evidence="1">Uncharacterized protein</fullName>
    </submittedName>
</protein>
<reference evidence="1" key="2">
    <citation type="journal article" date="2024" name="Plant">
        <title>Genomic evolution and insights into agronomic trait innovations of Sesamum species.</title>
        <authorList>
            <person name="Miao H."/>
            <person name="Wang L."/>
            <person name="Qu L."/>
            <person name="Liu H."/>
            <person name="Sun Y."/>
            <person name="Le M."/>
            <person name="Wang Q."/>
            <person name="Wei S."/>
            <person name="Zheng Y."/>
            <person name="Lin W."/>
            <person name="Duan Y."/>
            <person name="Cao H."/>
            <person name="Xiong S."/>
            <person name="Wang X."/>
            <person name="Wei L."/>
            <person name="Li C."/>
            <person name="Ma Q."/>
            <person name="Ju M."/>
            <person name="Zhao R."/>
            <person name="Li G."/>
            <person name="Mu C."/>
            <person name="Tian Q."/>
            <person name="Mei H."/>
            <person name="Zhang T."/>
            <person name="Gao T."/>
            <person name="Zhang H."/>
        </authorList>
    </citation>
    <scope>NUCLEOTIDE SEQUENCE</scope>
    <source>
        <strain evidence="1">3651</strain>
    </source>
</reference>